<dbReference type="AlphaFoldDB" id="A0AA37JH35"/>
<comment type="caution">
    <text evidence="1">The sequence shown here is derived from an EMBL/GenBank/DDBJ whole genome shotgun (WGS) entry which is preliminary data.</text>
</comment>
<dbReference type="RefSeq" id="WP_195522098.1">
    <property type="nucleotide sequence ID" value="NZ_BQNJ01000001.1"/>
</dbReference>
<name>A0AA37JH35_9FIRM</name>
<reference evidence="1" key="1">
    <citation type="submission" date="2022-01" db="EMBL/GenBank/DDBJ databases">
        <title>Novel bile acid biosynthetic pathways are enriched in the microbiome of centenarians.</title>
        <authorList>
            <person name="Sato Y."/>
            <person name="Atarashi K."/>
            <person name="Plichta R.D."/>
            <person name="Arai Y."/>
            <person name="Sasajima S."/>
            <person name="Kearney M.S."/>
            <person name="Suda W."/>
            <person name="Takeshita K."/>
            <person name="Sasaki T."/>
            <person name="Okamoto S."/>
            <person name="Skelly N.A."/>
            <person name="Okamura Y."/>
            <person name="Vlamakis H."/>
            <person name="Li Y."/>
            <person name="Tanoue T."/>
            <person name="Takei H."/>
            <person name="Nittono H."/>
            <person name="Narushima S."/>
            <person name="Irie J."/>
            <person name="Itoh H."/>
            <person name="Moriya K."/>
            <person name="Sugiura Y."/>
            <person name="Suematsu M."/>
            <person name="Moritoki N."/>
            <person name="Shibata S."/>
            <person name="Littman R.D."/>
            <person name="Fischbach A.M."/>
            <person name="Uwamino Y."/>
            <person name="Inoue T."/>
            <person name="Honda A."/>
            <person name="Hattori M."/>
            <person name="Murai T."/>
            <person name="Xavier J.R."/>
            <person name="Hirose N."/>
            <person name="Honda K."/>
        </authorList>
    </citation>
    <scope>NUCLEOTIDE SEQUENCE</scope>
    <source>
        <strain evidence="1">CE91-St55</strain>
    </source>
</reference>
<accession>A0AA37JH35</accession>
<sequence>MKFIIEDDDGKRIECQEVKVLNIPDSILVFKSMRRLSEKYINEFCEDMKKRTEHNCILLEGDTDLVAQITPTVEGKER</sequence>
<evidence type="ECO:0000313" key="2">
    <source>
        <dbReference type="Proteomes" id="UP001055091"/>
    </source>
</evidence>
<evidence type="ECO:0000313" key="1">
    <source>
        <dbReference type="EMBL" id="GKG99097.1"/>
    </source>
</evidence>
<dbReference type="Proteomes" id="UP001055091">
    <property type="component" value="Unassembled WGS sequence"/>
</dbReference>
<proteinExistence type="predicted"/>
<protein>
    <submittedName>
        <fullName evidence="1">Uncharacterized protein</fullName>
    </submittedName>
</protein>
<organism evidence="1 2">
    <name type="scientific">Hungatella hathewayi</name>
    <dbReference type="NCBI Taxonomy" id="154046"/>
    <lineage>
        <taxon>Bacteria</taxon>
        <taxon>Bacillati</taxon>
        <taxon>Bacillota</taxon>
        <taxon>Clostridia</taxon>
        <taxon>Lachnospirales</taxon>
        <taxon>Lachnospiraceae</taxon>
        <taxon>Hungatella</taxon>
    </lineage>
</organism>
<dbReference type="EMBL" id="BQNJ01000001">
    <property type="protein sequence ID" value="GKG99097.1"/>
    <property type="molecule type" value="Genomic_DNA"/>
</dbReference>
<gene>
    <name evidence="1" type="ORF">CE91St55_10790</name>
</gene>